<dbReference type="EMBL" id="AZIL01000177">
    <property type="protein sequence ID" value="EWM29107.1"/>
    <property type="molecule type" value="Genomic_DNA"/>
</dbReference>
<comment type="similarity">
    <text evidence="1">Belongs to the SLBP family.</text>
</comment>
<sequence>MFDKRTGRSSHITPHTYKRLGKVHYYRKEMDSFRQRPTSKRFRYEADDCRSTKTKPRLPSCLIGTTPEVNSTALRDRRNTITPQAGVSGQGEAETDPHRLRQRQKQIDYGKNTLGYDRYKEIIPKELRRRTDPRTPDIHARISTKRFNGLVRAWRRRLHDFDPHGTIIVPSMPSSSAASPSAVVSDVLIGGSSPERAPFGETPSPFSEQTSEQKGLAPTHASNGKEDDINTQQGGAGSPGVKDNDKRSRAIRCSKDGSLATVEFTSGLREDAVEGEDVLQSIEETNWFHDERGANERYAGTYRDTGMLPGDPPFACYSDDDLL</sequence>
<evidence type="ECO:0000313" key="6">
    <source>
        <dbReference type="Proteomes" id="UP000019335"/>
    </source>
</evidence>
<evidence type="ECO:0000256" key="2">
    <source>
        <dbReference type="ARBA" id="ARBA00022884"/>
    </source>
</evidence>
<dbReference type="GO" id="GO:0003729">
    <property type="term" value="F:mRNA binding"/>
    <property type="evidence" value="ECO:0007669"/>
    <property type="project" value="InterPro"/>
</dbReference>
<evidence type="ECO:0000259" key="4">
    <source>
        <dbReference type="Pfam" id="PF15247"/>
    </source>
</evidence>
<dbReference type="AlphaFoldDB" id="W7TSD0"/>
<dbReference type="PANTHER" id="PTHR17408:SF0">
    <property type="entry name" value="HISTONE RNA HAIRPIN-BINDING PROTEIN"/>
    <property type="match status" value="1"/>
</dbReference>
<dbReference type="Proteomes" id="UP000019335">
    <property type="component" value="Chromosome 3"/>
</dbReference>
<feature type="domain" description="Histone RNA hairpin-binding protein RNA-binding" evidence="4">
    <location>
        <begin position="95"/>
        <end position="163"/>
    </location>
</feature>
<dbReference type="GO" id="GO:0051028">
    <property type="term" value="P:mRNA transport"/>
    <property type="evidence" value="ECO:0007669"/>
    <property type="project" value="TreeGrafter"/>
</dbReference>
<evidence type="ECO:0000256" key="1">
    <source>
        <dbReference type="ARBA" id="ARBA00006151"/>
    </source>
</evidence>
<proteinExistence type="inferred from homology"/>
<dbReference type="InterPro" id="IPR026502">
    <property type="entry name" value="SLBP1/SLBP2"/>
</dbReference>
<reference evidence="5 6" key="1">
    <citation type="journal article" date="2014" name="Mol. Plant">
        <title>Chromosome Scale Genome Assembly and Transcriptome Profiling of Nannochloropsis gaditana in Nitrogen Depletion.</title>
        <authorList>
            <person name="Corteggiani Carpinelli E."/>
            <person name="Telatin A."/>
            <person name="Vitulo N."/>
            <person name="Forcato C."/>
            <person name="D'Angelo M."/>
            <person name="Schiavon R."/>
            <person name="Vezzi A."/>
            <person name="Giacometti G.M."/>
            <person name="Morosinotto T."/>
            <person name="Valle G."/>
        </authorList>
    </citation>
    <scope>NUCLEOTIDE SEQUENCE [LARGE SCALE GENOMIC DNA]</scope>
    <source>
        <strain evidence="5 6">B-31</strain>
    </source>
</reference>
<evidence type="ECO:0000256" key="3">
    <source>
        <dbReference type="SAM" id="MobiDB-lite"/>
    </source>
</evidence>
<dbReference type="GO" id="GO:0005737">
    <property type="term" value="C:cytoplasm"/>
    <property type="evidence" value="ECO:0007669"/>
    <property type="project" value="TreeGrafter"/>
</dbReference>
<feature type="region of interest" description="Disordered" evidence="3">
    <location>
        <begin position="79"/>
        <end position="101"/>
    </location>
</feature>
<dbReference type="Gene3D" id="1.10.8.1120">
    <property type="entry name" value="Histone RNA hairpin-binding protein RNA-binding domain"/>
    <property type="match status" value="1"/>
</dbReference>
<dbReference type="FunFam" id="1.10.8.1120:FF:000001">
    <property type="entry name" value="Histone RNA hairpin-binding protein-like"/>
    <property type="match status" value="1"/>
</dbReference>
<dbReference type="GO" id="GO:0006398">
    <property type="term" value="P:mRNA 3'-end processing by stem-loop binding and cleavage"/>
    <property type="evidence" value="ECO:0007669"/>
    <property type="project" value="TreeGrafter"/>
</dbReference>
<protein>
    <recommendedName>
        <fullName evidence="4">Histone RNA hairpin-binding protein RNA-binding domain-containing protein</fullName>
    </recommendedName>
</protein>
<keyword evidence="2" id="KW-0694">RNA-binding</keyword>
<feature type="region of interest" description="Disordered" evidence="3">
    <location>
        <begin position="188"/>
        <end position="249"/>
    </location>
</feature>
<evidence type="ECO:0000313" key="5">
    <source>
        <dbReference type="EMBL" id="EWM29107.1"/>
    </source>
</evidence>
<feature type="compositionally biased region" description="Polar residues" evidence="3">
    <location>
        <begin position="204"/>
        <end position="213"/>
    </location>
</feature>
<gene>
    <name evidence="5" type="ORF">Naga_100007g112</name>
</gene>
<dbReference type="GO" id="GO:0071204">
    <property type="term" value="C:histone pre-mRNA 3'end processing complex"/>
    <property type="evidence" value="ECO:0007669"/>
    <property type="project" value="TreeGrafter"/>
</dbReference>
<accession>W7TSD0</accession>
<dbReference type="OrthoDB" id="265795at2759"/>
<dbReference type="PANTHER" id="PTHR17408">
    <property type="entry name" value="HISTONE RNA HAIRPIN-BINDING PROTEIN"/>
    <property type="match status" value="1"/>
</dbReference>
<dbReference type="InterPro" id="IPR029344">
    <property type="entry name" value="SLBP_RNA_bind"/>
</dbReference>
<organism evidence="5 6">
    <name type="scientific">Nannochloropsis gaditana</name>
    <dbReference type="NCBI Taxonomy" id="72520"/>
    <lineage>
        <taxon>Eukaryota</taxon>
        <taxon>Sar</taxon>
        <taxon>Stramenopiles</taxon>
        <taxon>Ochrophyta</taxon>
        <taxon>Eustigmatophyceae</taxon>
        <taxon>Eustigmatales</taxon>
        <taxon>Monodopsidaceae</taxon>
        <taxon>Nannochloropsis</taxon>
    </lineage>
</organism>
<dbReference type="Pfam" id="PF15247">
    <property type="entry name" value="SLBP_RNA_bind"/>
    <property type="match status" value="1"/>
</dbReference>
<keyword evidence="6" id="KW-1185">Reference proteome</keyword>
<dbReference type="InterPro" id="IPR038294">
    <property type="entry name" value="SLBP_RNA_bind_sf"/>
</dbReference>
<name>W7TSD0_9STRA</name>
<comment type="caution">
    <text evidence="5">The sequence shown here is derived from an EMBL/GenBank/DDBJ whole genome shotgun (WGS) entry which is preliminary data.</text>
</comment>
<dbReference type="GO" id="GO:0071207">
    <property type="term" value="F:histone pre-mRNA stem-loop binding"/>
    <property type="evidence" value="ECO:0007669"/>
    <property type="project" value="TreeGrafter"/>
</dbReference>